<dbReference type="OrthoDB" id="329835at2759"/>
<dbReference type="PROSITE" id="PS00606">
    <property type="entry name" value="KS3_1"/>
    <property type="match status" value="1"/>
</dbReference>
<dbReference type="PANTHER" id="PTHR43775:SF37">
    <property type="entry name" value="SI:DKEY-61P9.11"/>
    <property type="match status" value="1"/>
</dbReference>
<evidence type="ECO:0000256" key="5">
    <source>
        <dbReference type="SAM" id="MobiDB-lite"/>
    </source>
</evidence>
<dbReference type="PROSITE" id="PS52004">
    <property type="entry name" value="KS3_2"/>
    <property type="match status" value="1"/>
</dbReference>
<dbReference type="Gene3D" id="3.40.47.10">
    <property type="match status" value="1"/>
</dbReference>
<dbReference type="Pfam" id="PF00698">
    <property type="entry name" value="Acyl_transf_1"/>
    <property type="match status" value="1"/>
</dbReference>
<evidence type="ECO:0000256" key="3">
    <source>
        <dbReference type="ARBA" id="ARBA00022679"/>
    </source>
</evidence>
<dbReference type="InterPro" id="IPR014043">
    <property type="entry name" value="Acyl_transferase_dom"/>
</dbReference>
<dbReference type="InterPro" id="IPR016035">
    <property type="entry name" value="Acyl_Trfase/lysoPLipase"/>
</dbReference>
<dbReference type="SUPFAM" id="SSF55048">
    <property type="entry name" value="Probable ACP-binding domain of malonyl-CoA ACP transacylase"/>
    <property type="match status" value="1"/>
</dbReference>
<evidence type="ECO:0000259" key="7">
    <source>
        <dbReference type="PROSITE" id="PS52004"/>
    </source>
</evidence>
<dbReference type="InterPro" id="IPR032088">
    <property type="entry name" value="SAT"/>
</dbReference>
<dbReference type="InterPro" id="IPR016039">
    <property type="entry name" value="Thiolase-like"/>
</dbReference>
<protein>
    <recommendedName>
        <fullName evidence="10">Polyketide synthase</fullName>
    </recommendedName>
</protein>
<dbReference type="Gene3D" id="3.30.70.3290">
    <property type="match status" value="1"/>
</dbReference>
<accession>A0A5N6XWM1</accession>
<dbReference type="Pfam" id="PF00550">
    <property type="entry name" value="PP-binding"/>
    <property type="match status" value="1"/>
</dbReference>
<dbReference type="GO" id="GO:0044550">
    <property type="term" value="P:secondary metabolite biosynthetic process"/>
    <property type="evidence" value="ECO:0007669"/>
    <property type="project" value="TreeGrafter"/>
</dbReference>
<evidence type="ECO:0000256" key="1">
    <source>
        <dbReference type="ARBA" id="ARBA00022450"/>
    </source>
</evidence>
<feature type="region of interest" description="C-terminal hotdog fold" evidence="4">
    <location>
        <begin position="1460"/>
        <end position="1607"/>
    </location>
</feature>
<dbReference type="InterPro" id="IPR014031">
    <property type="entry name" value="Ketoacyl_synth_C"/>
</dbReference>
<keyword evidence="1" id="KW-0596">Phosphopantetheine</keyword>
<dbReference type="InterPro" id="IPR050091">
    <property type="entry name" value="PKS_NRPS_Biosynth_Enz"/>
</dbReference>
<dbReference type="Gene3D" id="3.40.366.10">
    <property type="entry name" value="Malonyl-Coenzyme A Acyl Carrier Protein, domain 2"/>
    <property type="match status" value="1"/>
</dbReference>
<dbReference type="InterPro" id="IPR001227">
    <property type="entry name" value="Ac_transferase_dom_sf"/>
</dbReference>
<dbReference type="SUPFAM" id="SSF47336">
    <property type="entry name" value="ACP-like"/>
    <property type="match status" value="1"/>
</dbReference>
<proteinExistence type="predicted"/>
<dbReference type="SMART" id="SM00827">
    <property type="entry name" value="PKS_AT"/>
    <property type="match status" value="1"/>
</dbReference>
<dbReference type="InterPro" id="IPR020841">
    <property type="entry name" value="PKS_Beta-ketoAc_synthase_dom"/>
</dbReference>
<dbReference type="InterPro" id="IPR014030">
    <property type="entry name" value="Ketoacyl_synth_N"/>
</dbReference>
<dbReference type="NCBIfam" id="TIGR04532">
    <property type="entry name" value="PT_fungal_PKS"/>
    <property type="match status" value="1"/>
</dbReference>
<feature type="region of interest" description="N-terminal hotdog fold" evidence="4">
    <location>
        <begin position="1299"/>
        <end position="1433"/>
    </location>
</feature>
<sequence>MRIFHFSNKFPPDDLADLFRRLRLHSKCPNHVILARVLGEVTDVVREEITELPAELRSLLPPFQSILDLAESFNWHQGPLSGTFECIFLVLVPVCLFVGHYESRPDEFCFSRDTSLFTGLGLGFLAATAIVASPSLCSVPVTVAEVVRIAMRAGLLVYERSQDLEPQNIDGALESWTSIVKGMGEVAVREGIDEYNSSTDTPQPSSIYISVVEPDGSVFINGPPSRLRKFFSASGKVQSAAHAPLPVYGGPCHAPHLYDHGHSSWIVKKCRAEVSSRDLSHAAYLLSMADGSPLKADTVLELFESATYILLTSIIRWGDVVNAITASSPLWEKDLKLQVEMLRPSPVVDGLVSAIQKSHPGCSAYVVDLGEWIFDDSHVSSHGAHETIAVVGMACRLPGGADDLELFWELLREGRDVHQKVPADRYDVDSHTDITGKQRNTSHTPFGCFVDQPGLFDAGFFDMSPREAGQTDPTHRLALLTAYEALEQSGYVPDRTRSTRRERVSTIYGQCSDDYRECNAGQDIDMYFIPGNYRAFAPGRISYFFKFSGPSFNIDTACSASLAAVQIACSVLSRGEADMVVAGGLNILTGSDSFAGLSKGFFLSKTGNCQVFDDAADGYCRGDGIGSIILKRLSDAQQDNDNILGLILGSATNHSSNAISITHPHAPTQAKLYRSTLMQAGVRPQDVDLVEMHGTGTQAGDAAEIESVTKVFSPAVPRRSQPLRISSVKANVGHGEAAAGITALIKALLIFKHNEIPPQVCLKTTLNSKFPDLRQLNVHIPQEVIPWPHLPSCKRYIMVNNFSAAGGNTSLLLEEPPARPDPKGCPQTRFVVVVSAKSTVSLIRNLERLLGFLQMDPFVDLASLAYTTTARRVHHKYRIVVHGASTQEIVKSLEQHMSTVETQCAIQKAPTIGFVFSGQGSFYQGVGRQLFQEYPPYRNEIQRLDEICTLHGFDSILPAITSRSSDILEISPFMAQLVTVCVQIALCRLWRSLGVLPNVVIGASLGEYAALYAAGALSASDVIYLVGQRARLMQELCTINSHSMLAVKATVAEIRHTVRNNAYEIACINGPRDVTLAASVEDINDIQNTLVSQGYRVAKLNVPFAFHSSQIEPILEPYNKIAHSVIFRNLKTALISPLLSDVVFDNKSFPPSYLRDSTRGTVRFSDAMAKAQEMGLVDSKTVWVEIGVHQSYTGAMRANIPNLDVVVPSLRSDESNWHTLAASMSALHSAGVHLDWNTWYKPFESELRLLNLPPYQWNLKNHWIQHNGDWLLLKDKRSRTGYESFPVPAPPPLRTALVHQILEESFGKDGGTVVIQSNVTEDEFYAVASGHKMSGRPLVSVFAYTDIALTMARYMYSRLKPGAELSAMDFSKVRVFQGLIPGKDRSKPQYVRMRMEADPMCSSMPLSLHRVLDDETNEEELATGVVTCGDPQSWRDEWAAYSHLLTSRIEALHQLADQGLASRVSKDLVYTLFKSVVDYAEHYRGIQSAVVHGLEAVADVILSPSQDSRWTAPPHHIDPITHVGGLILNAGPAMDHTNTIYVMEGWESMRFSDPLVAGELYRSYVKMNPANDNSGFFSGDVYILHGKRVIGRVHEMTLRPLPRILMSRFFDPPDSQYGQLAQQEPSTALPSTSQHTSSATTIESIPSQQDESDNTSLATPENETKAPISGSWPNTNNSQLVRDAIALIAAETGVEPDVLKDETEFSAVGVDSLLSLVLVEKFALELNVDLQGSFFLETPTVCDLKAYLEANFPNVRHVGQYNYSTSYGDEAGNSMEEFDRGSVELNLKGFACSPYINNLGWAVDVLDT</sequence>
<dbReference type="PROSITE" id="PS50075">
    <property type="entry name" value="CARRIER"/>
    <property type="match status" value="1"/>
</dbReference>
<evidence type="ECO:0008006" key="10">
    <source>
        <dbReference type="Google" id="ProtNLM"/>
    </source>
</evidence>
<dbReference type="InterPro" id="IPR018201">
    <property type="entry name" value="Ketoacyl_synth_AS"/>
</dbReference>
<dbReference type="PROSITE" id="PS52019">
    <property type="entry name" value="PKS_MFAS_DH"/>
    <property type="match status" value="1"/>
</dbReference>
<feature type="domain" description="PKS/mFAS DH" evidence="8">
    <location>
        <begin position="1299"/>
        <end position="1607"/>
    </location>
</feature>
<feature type="active site" description="Proton donor; for dehydratase activity" evidence="4">
    <location>
        <position position="1518"/>
    </location>
</feature>
<keyword evidence="2" id="KW-0597">Phosphoprotein</keyword>
<dbReference type="Pfam" id="PF22621">
    <property type="entry name" value="CurL-like_PKS_C"/>
    <property type="match status" value="1"/>
</dbReference>
<dbReference type="InterPro" id="IPR042104">
    <property type="entry name" value="PKS_dehydratase_sf"/>
</dbReference>
<dbReference type="InterPro" id="IPR030918">
    <property type="entry name" value="PT_fungal_PKS"/>
</dbReference>
<dbReference type="InterPro" id="IPR049900">
    <property type="entry name" value="PKS_mFAS_DH"/>
</dbReference>
<dbReference type="InterPro" id="IPR009081">
    <property type="entry name" value="PP-bd_ACP"/>
</dbReference>
<feature type="domain" description="Ketosynthase family 3 (KS3)" evidence="7">
    <location>
        <begin position="385"/>
        <end position="815"/>
    </location>
</feature>
<dbReference type="Gene3D" id="1.10.1200.10">
    <property type="entry name" value="ACP-like"/>
    <property type="match status" value="1"/>
</dbReference>
<feature type="compositionally biased region" description="Polar residues" evidence="5">
    <location>
        <begin position="1616"/>
        <end position="1661"/>
    </location>
</feature>
<dbReference type="Proteomes" id="UP000325558">
    <property type="component" value="Unassembled WGS sequence"/>
</dbReference>
<evidence type="ECO:0000313" key="9">
    <source>
        <dbReference type="EMBL" id="KAE8336716.1"/>
    </source>
</evidence>
<dbReference type="CDD" id="cd00833">
    <property type="entry name" value="PKS"/>
    <property type="match status" value="1"/>
</dbReference>
<dbReference type="SUPFAM" id="SSF53901">
    <property type="entry name" value="Thiolase-like"/>
    <property type="match status" value="1"/>
</dbReference>
<name>A0A5N6XWM1_9EURO</name>
<feature type="active site" description="Proton acceptor; for dehydratase activity" evidence="4">
    <location>
        <position position="1331"/>
    </location>
</feature>
<feature type="domain" description="Carrier" evidence="6">
    <location>
        <begin position="1675"/>
        <end position="1752"/>
    </location>
</feature>
<reference evidence="9" key="1">
    <citation type="submission" date="2019-04" db="EMBL/GenBank/DDBJ databases">
        <title>Friends and foes A comparative genomics study of 23 Aspergillus species from section Flavi.</title>
        <authorList>
            <consortium name="DOE Joint Genome Institute"/>
            <person name="Kjaerbolling I."/>
            <person name="Vesth T."/>
            <person name="Frisvad J.C."/>
            <person name="Nybo J.L."/>
            <person name="Theobald S."/>
            <person name="Kildgaard S."/>
            <person name="Isbrandt T."/>
            <person name="Kuo A."/>
            <person name="Sato A."/>
            <person name="Lyhne E.K."/>
            <person name="Kogle M.E."/>
            <person name="Wiebenga A."/>
            <person name="Kun R.S."/>
            <person name="Lubbers R.J."/>
            <person name="Makela M.R."/>
            <person name="Barry K."/>
            <person name="Chovatia M."/>
            <person name="Clum A."/>
            <person name="Daum C."/>
            <person name="Haridas S."/>
            <person name="He G."/>
            <person name="LaButti K."/>
            <person name="Lipzen A."/>
            <person name="Mondo S."/>
            <person name="Riley R."/>
            <person name="Salamov A."/>
            <person name="Simmons B.A."/>
            <person name="Magnuson J.K."/>
            <person name="Henrissat B."/>
            <person name="Mortensen U.H."/>
            <person name="Larsen T.O."/>
            <person name="Devries R.P."/>
            <person name="Grigoriev I.V."/>
            <person name="Machida M."/>
            <person name="Baker S.E."/>
            <person name="Andersen M.R."/>
        </authorList>
    </citation>
    <scope>NUCLEOTIDE SEQUENCE</scope>
    <source>
        <strain evidence="9">CBS 117612</strain>
    </source>
</reference>
<dbReference type="PANTHER" id="PTHR43775">
    <property type="entry name" value="FATTY ACID SYNTHASE"/>
    <property type="match status" value="1"/>
</dbReference>
<evidence type="ECO:0000259" key="6">
    <source>
        <dbReference type="PROSITE" id="PS50075"/>
    </source>
</evidence>
<dbReference type="Pfam" id="PF16073">
    <property type="entry name" value="SAT"/>
    <property type="match status" value="1"/>
</dbReference>
<dbReference type="GO" id="GO:0004312">
    <property type="term" value="F:fatty acid synthase activity"/>
    <property type="evidence" value="ECO:0007669"/>
    <property type="project" value="TreeGrafter"/>
</dbReference>
<dbReference type="InterPro" id="IPR036736">
    <property type="entry name" value="ACP-like_sf"/>
</dbReference>
<dbReference type="SMART" id="SM00825">
    <property type="entry name" value="PKS_KS"/>
    <property type="match status" value="1"/>
</dbReference>
<dbReference type="InterPro" id="IPR016036">
    <property type="entry name" value="Malonyl_transacylase_ACP-bd"/>
</dbReference>
<evidence type="ECO:0000259" key="8">
    <source>
        <dbReference type="PROSITE" id="PS52019"/>
    </source>
</evidence>
<dbReference type="EMBL" id="ML737191">
    <property type="protein sequence ID" value="KAE8336716.1"/>
    <property type="molecule type" value="Genomic_DNA"/>
</dbReference>
<gene>
    <name evidence="9" type="ORF">BDV24DRAFT_168017</name>
</gene>
<evidence type="ECO:0000256" key="4">
    <source>
        <dbReference type="PROSITE-ProRule" id="PRU01363"/>
    </source>
</evidence>
<dbReference type="Pfam" id="PF02801">
    <property type="entry name" value="Ketoacyl-synt_C"/>
    <property type="match status" value="1"/>
</dbReference>
<dbReference type="GO" id="GO:0004315">
    <property type="term" value="F:3-oxoacyl-[acyl-carrier-protein] synthase activity"/>
    <property type="evidence" value="ECO:0007669"/>
    <property type="project" value="InterPro"/>
</dbReference>
<keyword evidence="3" id="KW-0808">Transferase</keyword>
<dbReference type="Gene3D" id="3.10.129.110">
    <property type="entry name" value="Polyketide synthase dehydratase"/>
    <property type="match status" value="1"/>
</dbReference>
<organism evidence="9">
    <name type="scientific">Aspergillus arachidicola</name>
    <dbReference type="NCBI Taxonomy" id="656916"/>
    <lineage>
        <taxon>Eukaryota</taxon>
        <taxon>Fungi</taxon>
        <taxon>Dikarya</taxon>
        <taxon>Ascomycota</taxon>
        <taxon>Pezizomycotina</taxon>
        <taxon>Eurotiomycetes</taxon>
        <taxon>Eurotiomycetidae</taxon>
        <taxon>Eurotiales</taxon>
        <taxon>Aspergillaceae</taxon>
        <taxon>Aspergillus</taxon>
        <taxon>Aspergillus subgen. Circumdati</taxon>
    </lineage>
</organism>
<evidence type="ECO:0000256" key="2">
    <source>
        <dbReference type="ARBA" id="ARBA00022553"/>
    </source>
</evidence>
<feature type="region of interest" description="Disordered" evidence="5">
    <location>
        <begin position="1615"/>
        <end position="1675"/>
    </location>
</feature>
<dbReference type="Pfam" id="PF00109">
    <property type="entry name" value="ketoacyl-synt"/>
    <property type="match status" value="1"/>
</dbReference>
<dbReference type="GO" id="GO:0006633">
    <property type="term" value="P:fatty acid biosynthetic process"/>
    <property type="evidence" value="ECO:0007669"/>
    <property type="project" value="InterPro"/>
</dbReference>
<dbReference type="SUPFAM" id="SSF52151">
    <property type="entry name" value="FabD/lysophospholipase-like"/>
    <property type="match status" value="1"/>
</dbReference>